<dbReference type="InterPro" id="IPR027417">
    <property type="entry name" value="P-loop_NTPase"/>
</dbReference>
<evidence type="ECO:0000256" key="2">
    <source>
        <dbReference type="ARBA" id="ARBA00022448"/>
    </source>
</evidence>
<sequence>MTDASPRPRASLRNALKLLPPASRRMLTGSVVAGLAAGGASAGLLTFINAALVKGQAANPAAAVAGFIGLCLLSLTAGVASEILALRLTQRSLHDLRLWLSRRILRAPLQKLASHGLHRLTAALTDDVASVAHAHQALPVVFIEGSVALGALIYVGTLSGALLLLLLFLLGLGLGVFFLAQRRSLRWMRLAREADDALFGNFRALTEGCKELKMDARRRAAFLEDELGVSADLLRTRNTAGFTIFILGAHASQILIYAAIGLVLFAPQFLANAGADAATGWTLAILFIMGPIMAIANSLPVLGQGFVALRNLEALGVSLPQEPATDAGPPLALKRPGVLEFAGVKHRYRAADGEQGFVLGPLDVRFEPGELVFIIGGNGDGKTTMALLLLGLLYPESGEIRLNGETIGEDERDAYRQNFAAVFADAFVFDSLLGYDDPQSVAQARKLIVELDLNHKLSLEDGRFTTTDLSRGQRKRLALLAAYIEDRPFYVFDEWAAEQDPVFREIFYKDMLPRLKARGKTIIVITHDDRHYHLADRLLRLEAGKIEPLPSSWAAPASDDRQSPAGTMRKTASQTRPAAR</sequence>
<dbReference type="SUPFAM" id="SSF52540">
    <property type="entry name" value="P-loop containing nucleoside triphosphate hydrolases"/>
    <property type="match status" value="1"/>
</dbReference>
<feature type="transmembrane region" description="Helical" evidence="9">
    <location>
        <begin position="64"/>
        <end position="88"/>
    </location>
</feature>
<dbReference type="PROSITE" id="PS50893">
    <property type="entry name" value="ABC_TRANSPORTER_2"/>
    <property type="match status" value="1"/>
</dbReference>
<reference evidence="12 13" key="1">
    <citation type="submission" date="2016-10" db="EMBL/GenBank/DDBJ databases">
        <authorList>
            <person name="de Groot N.N."/>
        </authorList>
    </citation>
    <scope>NUCLEOTIDE SEQUENCE [LARGE SCALE GENOMIC DNA]</scope>
    <source>
        <strain evidence="12 13">NE2</strain>
    </source>
</reference>
<keyword evidence="5 12" id="KW-0067">ATP-binding</keyword>
<dbReference type="Proteomes" id="UP000198755">
    <property type="component" value="Unassembled WGS sequence"/>
</dbReference>
<dbReference type="AlphaFoldDB" id="A0A1I4AP97"/>
<keyword evidence="13" id="KW-1185">Reference proteome</keyword>
<keyword evidence="4" id="KW-0547">Nucleotide-binding</keyword>
<dbReference type="Pfam" id="PF00005">
    <property type="entry name" value="ABC_tran"/>
    <property type="match status" value="1"/>
</dbReference>
<feature type="domain" description="ABC transporter" evidence="10">
    <location>
        <begin position="339"/>
        <end position="568"/>
    </location>
</feature>
<gene>
    <name evidence="12" type="ORF">SAMN05444581_11134</name>
</gene>
<dbReference type="SMART" id="SM00382">
    <property type="entry name" value="AAA"/>
    <property type="match status" value="1"/>
</dbReference>
<evidence type="ECO:0000256" key="7">
    <source>
        <dbReference type="ARBA" id="ARBA00023136"/>
    </source>
</evidence>
<keyword evidence="2" id="KW-0813">Transport</keyword>
<evidence type="ECO:0000259" key="11">
    <source>
        <dbReference type="PROSITE" id="PS50929"/>
    </source>
</evidence>
<dbReference type="RefSeq" id="WP_139223614.1">
    <property type="nucleotide sequence ID" value="NZ_FOSN01000011.1"/>
</dbReference>
<feature type="transmembrane region" description="Helical" evidence="9">
    <location>
        <begin position="27"/>
        <end position="52"/>
    </location>
</feature>
<evidence type="ECO:0000259" key="10">
    <source>
        <dbReference type="PROSITE" id="PS50893"/>
    </source>
</evidence>
<evidence type="ECO:0000256" key="5">
    <source>
        <dbReference type="ARBA" id="ARBA00022840"/>
    </source>
</evidence>
<dbReference type="Gene3D" id="1.20.1560.10">
    <property type="entry name" value="ABC transporter type 1, transmembrane domain"/>
    <property type="match status" value="1"/>
</dbReference>
<feature type="transmembrane region" description="Helical" evidence="9">
    <location>
        <begin position="242"/>
        <end position="266"/>
    </location>
</feature>
<dbReference type="GO" id="GO:1904680">
    <property type="term" value="F:peptide transmembrane transporter activity"/>
    <property type="evidence" value="ECO:0007669"/>
    <property type="project" value="InterPro"/>
</dbReference>
<feature type="transmembrane region" description="Helical" evidence="9">
    <location>
        <begin position="161"/>
        <end position="180"/>
    </location>
</feature>
<dbReference type="STRING" id="1612308.SAMN05444581_11134"/>
<proteinExistence type="predicted"/>
<dbReference type="NCBIfam" id="TIGR01194">
    <property type="entry name" value="cyc_pep_trnsptr"/>
    <property type="match status" value="1"/>
</dbReference>
<comment type="subcellular location">
    <subcellularLocation>
        <location evidence="1">Cell membrane</location>
        <topology evidence="1">Multi-pass membrane protein</topology>
    </subcellularLocation>
</comment>
<keyword evidence="6 9" id="KW-1133">Transmembrane helix</keyword>
<feature type="transmembrane region" description="Helical" evidence="9">
    <location>
        <begin position="278"/>
        <end position="302"/>
    </location>
</feature>
<evidence type="ECO:0000256" key="9">
    <source>
        <dbReference type="SAM" id="Phobius"/>
    </source>
</evidence>
<dbReference type="GO" id="GO:0015833">
    <property type="term" value="P:peptide transport"/>
    <property type="evidence" value="ECO:0007669"/>
    <property type="project" value="InterPro"/>
</dbReference>
<keyword evidence="7 9" id="KW-0472">Membrane</keyword>
<dbReference type="InterPro" id="IPR050095">
    <property type="entry name" value="ECF_ABC_transporter_ATP-bd"/>
</dbReference>
<feature type="domain" description="ABC transmembrane type-1" evidence="11">
    <location>
        <begin position="30"/>
        <end position="200"/>
    </location>
</feature>
<dbReference type="InterPro" id="IPR036640">
    <property type="entry name" value="ABC1_TM_sf"/>
</dbReference>
<dbReference type="Pfam" id="PF00664">
    <property type="entry name" value="ABC_membrane"/>
    <property type="match status" value="1"/>
</dbReference>
<dbReference type="PANTHER" id="PTHR43553">
    <property type="entry name" value="HEAVY METAL TRANSPORTER"/>
    <property type="match status" value="1"/>
</dbReference>
<feature type="region of interest" description="Disordered" evidence="8">
    <location>
        <begin position="550"/>
        <end position="580"/>
    </location>
</feature>
<dbReference type="PANTHER" id="PTHR43553:SF11">
    <property type="entry name" value="ABC TRANSPORTER ATP-BINDING_PERMEASE PROTEIN YOJI"/>
    <property type="match status" value="1"/>
</dbReference>
<evidence type="ECO:0000256" key="8">
    <source>
        <dbReference type="SAM" id="MobiDB-lite"/>
    </source>
</evidence>
<dbReference type="OrthoDB" id="9760776at2"/>
<dbReference type="EMBL" id="FOSN01000011">
    <property type="protein sequence ID" value="SFK58305.1"/>
    <property type="molecule type" value="Genomic_DNA"/>
</dbReference>
<dbReference type="PROSITE" id="PS50929">
    <property type="entry name" value="ABC_TM1F"/>
    <property type="match status" value="1"/>
</dbReference>
<dbReference type="InterPro" id="IPR003439">
    <property type="entry name" value="ABC_transporter-like_ATP-bd"/>
</dbReference>
<dbReference type="Gene3D" id="3.40.50.300">
    <property type="entry name" value="P-loop containing nucleotide triphosphate hydrolases"/>
    <property type="match status" value="1"/>
</dbReference>
<dbReference type="InterPro" id="IPR011527">
    <property type="entry name" value="ABC1_TM_dom"/>
</dbReference>
<feature type="transmembrane region" description="Helical" evidence="9">
    <location>
        <begin position="137"/>
        <end position="155"/>
    </location>
</feature>
<dbReference type="GO" id="GO:0140359">
    <property type="term" value="F:ABC-type transporter activity"/>
    <property type="evidence" value="ECO:0007669"/>
    <property type="project" value="InterPro"/>
</dbReference>
<keyword evidence="3 9" id="KW-0812">Transmembrane</keyword>
<dbReference type="SUPFAM" id="SSF90123">
    <property type="entry name" value="ABC transporter transmembrane region"/>
    <property type="match status" value="1"/>
</dbReference>
<evidence type="ECO:0000256" key="3">
    <source>
        <dbReference type="ARBA" id="ARBA00022692"/>
    </source>
</evidence>
<accession>A0A1I4AP97</accession>
<dbReference type="GO" id="GO:0043190">
    <property type="term" value="C:ATP-binding cassette (ABC) transporter complex"/>
    <property type="evidence" value="ECO:0007669"/>
    <property type="project" value="TreeGrafter"/>
</dbReference>
<organism evidence="12 13">
    <name type="scientific">Methylocapsa palsarum</name>
    <dbReference type="NCBI Taxonomy" id="1612308"/>
    <lineage>
        <taxon>Bacteria</taxon>
        <taxon>Pseudomonadati</taxon>
        <taxon>Pseudomonadota</taxon>
        <taxon>Alphaproteobacteria</taxon>
        <taxon>Hyphomicrobiales</taxon>
        <taxon>Beijerinckiaceae</taxon>
        <taxon>Methylocapsa</taxon>
    </lineage>
</organism>
<evidence type="ECO:0000256" key="6">
    <source>
        <dbReference type="ARBA" id="ARBA00022989"/>
    </source>
</evidence>
<evidence type="ECO:0000313" key="12">
    <source>
        <dbReference type="EMBL" id="SFK58305.1"/>
    </source>
</evidence>
<evidence type="ECO:0000256" key="1">
    <source>
        <dbReference type="ARBA" id="ARBA00004651"/>
    </source>
</evidence>
<protein>
    <submittedName>
        <fullName evidence="12">Putative ATP-binding cassette transporter</fullName>
    </submittedName>
</protein>
<dbReference type="GO" id="GO:0016887">
    <property type="term" value="F:ATP hydrolysis activity"/>
    <property type="evidence" value="ECO:0007669"/>
    <property type="project" value="InterPro"/>
</dbReference>
<evidence type="ECO:0000313" key="13">
    <source>
        <dbReference type="Proteomes" id="UP000198755"/>
    </source>
</evidence>
<feature type="compositionally biased region" description="Polar residues" evidence="8">
    <location>
        <begin position="570"/>
        <end position="580"/>
    </location>
</feature>
<dbReference type="GO" id="GO:0005524">
    <property type="term" value="F:ATP binding"/>
    <property type="evidence" value="ECO:0007669"/>
    <property type="project" value="UniProtKB-KW"/>
</dbReference>
<dbReference type="InterPro" id="IPR005898">
    <property type="entry name" value="Cyc_pep_transpt_SyrD/YojI"/>
</dbReference>
<dbReference type="InterPro" id="IPR003593">
    <property type="entry name" value="AAA+_ATPase"/>
</dbReference>
<name>A0A1I4AP97_9HYPH</name>
<evidence type="ECO:0000256" key="4">
    <source>
        <dbReference type="ARBA" id="ARBA00022741"/>
    </source>
</evidence>